<dbReference type="AlphaFoldDB" id="A0A9Q3D9F5"/>
<comment type="caution">
    <text evidence="2">The sequence shown here is derived from an EMBL/GenBank/DDBJ whole genome shotgun (WGS) entry which is preliminary data.</text>
</comment>
<evidence type="ECO:0000313" key="3">
    <source>
        <dbReference type="Proteomes" id="UP000765509"/>
    </source>
</evidence>
<evidence type="ECO:0000256" key="1">
    <source>
        <dbReference type="SAM" id="MobiDB-lite"/>
    </source>
</evidence>
<proteinExistence type="predicted"/>
<feature type="compositionally biased region" description="Acidic residues" evidence="1">
    <location>
        <begin position="42"/>
        <end position="53"/>
    </location>
</feature>
<organism evidence="2 3">
    <name type="scientific">Austropuccinia psidii MF-1</name>
    <dbReference type="NCBI Taxonomy" id="1389203"/>
    <lineage>
        <taxon>Eukaryota</taxon>
        <taxon>Fungi</taxon>
        <taxon>Dikarya</taxon>
        <taxon>Basidiomycota</taxon>
        <taxon>Pucciniomycotina</taxon>
        <taxon>Pucciniomycetes</taxon>
        <taxon>Pucciniales</taxon>
        <taxon>Sphaerophragmiaceae</taxon>
        <taxon>Austropuccinia</taxon>
    </lineage>
</organism>
<feature type="region of interest" description="Disordered" evidence="1">
    <location>
        <begin position="1"/>
        <end position="53"/>
    </location>
</feature>
<gene>
    <name evidence="2" type="ORF">O181_036041</name>
</gene>
<dbReference type="EMBL" id="AVOT02013558">
    <property type="protein sequence ID" value="MBW0496326.1"/>
    <property type="molecule type" value="Genomic_DNA"/>
</dbReference>
<dbReference type="Proteomes" id="UP000765509">
    <property type="component" value="Unassembled WGS sequence"/>
</dbReference>
<sequence>MEGAAPSRGGGAKSRRSRSFSGFLGGYPSISEGPRSRLREAECEEGEGSEETELVSALVGAPGAPEVANLVHSNPPLFC</sequence>
<keyword evidence="3" id="KW-1185">Reference proteome</keyword>
<accession>A0A9Q3D9F5</accession>
<protein>
    <submittedName>
        <fullName evidence="2">Uncharacterized protein</fullName>
    </submittedName>
</protein>
<evidence type="ECO:0000313" key="2">
    <source>
        <dbReference type="EMBL" id="MBW0496326.1"/>
    </source>
</evidence>
<name>A0A9Q3D9F5_9BASI</name>
<reference evidence="2" key="1">
    <citation type="submission" date="2021-03" db="EMBL/GenBank/DDBJ databases">
        <title>Draft genome sequence of rust myrtle Austropuccinia psidii MF-1, a brazilian biotype.</title>
        <authorList>
            <person name="Quecine M.C."/>
            <person name="Pachon D.M.R."/>
            <person name="Bonatelli M.L."/>
            <person name="Correr F.H."/>
            <person name="Franceschini L.M."/>
            <person name="Leite T.F."/>
            <person name="Margarido G.R.A."/>
            <person name="Almeida C.A."/>
            <person name="Ferrarezi J.A."/>
            <person name="Labate C.A."/>
        </authorList>
    </citation>
    <scope>NUCLEOTIDE SEQUENCE</scope>
    <source>
        <strain evidence="2">MF-1</strain>
    </source>
</reference>